<protein>
    <submittedName>
        <fullName evidence="2">Uncharacterized protein</fullName>
    </submittedName>
</protein>
<evidence type="ECO:0000256" key="1">
    <source>
        <dbReference type="SAM" id="MobiDB-lite"/>
    </source>
</evidence>
<keyword evidence="3" id="KW-1185">Reference proteome</keyword>
<accession>A0A0J8B1Q7</accession>
<dbReference type="InterPro" id="IPR011993">
    <property type="entry name" value="PH-like_dom_sf"/>
</dbReference>
<dbReference type="Proteomes" id="UP000035740">
    <property type="component" value="Unassembled WGS sequence"/>
</dbReference>
<feature type="region of interest" description="Disordered" evidence="1">
    <location>
        <begin position="1"/>
        <end position="33"/>
    </location>
</feature>
<proteinExistence type="predicted"/>
<feature type="non-terminal residue" evidence="2">
    <location>
        <position position="1"/>
    </location>
</feature>
<name>A0A0J8B1Q7_BETVV</name>
<dbReference type="SUPFAM" id="SSF50729">
    <property type="entry name" value="PH domain-like"/>
    <property type="match status" value="1"/>
</dbReference>
<evidence type="ECO:0000313" key="3">
    <source>
        <dbReference type="Proteomes" id="UP000035740"/>
    </source>
</evidence>
<feature type="non-terminal residue" evidence="2">
    <location>
        <position position="149"/>
    </location>
</feature>
<dbReference type="AlphaFoldDB" id="A0A0J8B1Q7"/>
<reference evidence="2 3" key="1">
    <citation type="journal article" date="2014" name="Nature">
        <title>The genome of the recently domesticated crop plant sugar beet (Beta vulgaris).</title>
        <authorList>
            <person name="Dohm J.C."/>
            <person name="Minoche A.E."/>
            <person name="Holtgrawe D."/>
            <person name="Capella-Gutierrez S."/>
            <person name="Zakrzewski F."/>
            <person name="Tafer H."/>
            <person name="Rupp O."/>
            <person name="Sorensen T.R."/>
            <person name="Stracke R."/>
            <person name="Reinhardt R."/>
            <person name="Goesmann A."/>
            <person name="Kraft T."/>
            <person name="Schulz B."/>
            <person name="Stadler P.F."/>
            <person name="Schmidt T."/>
            <person name="Gabaldon T."/>
            <person name="Lehrach H."/>
            <person name="Weisshaar B."/>
            <person name="Himmelbauer H."/>
        </authorList>
    </citation>
    <scope>NUCLEOTIDE SEQUENCE [LARGE SCALE GENOMIC DNA]</scope>
    <source>
        <tissue evidence="2">Taproot</tissue>
    </source>
</reference>
<dbReference type="Gramene" id="KMS93812">
    <property type="protein sequence ID" value="KMS93812"/>
    <property type="gene ID" value="BVRB_027710"/>
</dbReference>
<evidence type="ECO:0000313" key="2">
    <source>
        <dbReference type="EMBL" id="KMS93812.1"/>
    </source>
</evidence>
<organism evidence="2 3">
    <name type="scientific">Beta vulgaris subsp. vulgaris</name>
    <name type="common">Beet</name>
    <dbReference type="NCBI Taxonomy" id="3555"/>
    <lineage>
        <taxon>Eukaryota</taxon>
        <taxon>Viridiplantae</taxon>
        <taxon>Streptophyta</taxon>
        <taxon>Embryophyta</taxon>
        <taxon>Tracheophyta</taxon>
        <taxon>Spermatophyta</taxon>
        <taxon>Magnoliopsida</taxon>
        <taxon>eudicotyledons</taxon>
        <taxon>Gunneridae</taxon>
        <taxon>Pentapetalae</taxon>
        <taxon>Caryophyllales</taxon>
        <taxon>Chenopodiaceae</taxon>
        <taxon>Betoideae</taxon>
        <taxon>Beta</taxon>
    </lineage>
</organism>
<sequence length="149" mass="17170">TESDPASNRKSVEKTISGRNVRFGGESIHETSQPEPRLDMFEYPLIKHGRRGRRRRIYLTVDLGAGIIRWGNGRRLLQIEHILQVRSGKQTSVLKRRSAEDVDGRLCLSLITRDRSLDLECKTVEERKAVQLTVMNQIIGYLRHHNVRA</sequence>
<dbReference type="EMBL" id="KQ098771">
    <property type="protein sequence ID" value="KMS93812.1"/>
    <property type="molecule type" value="Genomic_DNA"/>
</dbReference>
<gene>
    <name evidence="2" type="ORF">BVRB_027710</name>
</gene>
<dbReference type="OrthoDB" id="6019893at2759"/>
<dbReference type="Gene3D" id="2.30.29.30">
    <property type="entry name" value="Pleckstrin-homology domain (PH domain)/Phosphotyrosine-binding domain (PTB)"/>
    <property type="match status" value="1"/>
</dbReference>